<accession>A0A9P1GZD6</accession>
<keyword evidence="3" id="KW-1185">Reference proteome</keyword>
<reference evidence="2" key="1">
    <citation type="submission" date="2022-11" db="EMBL/GenBank/DDBJ databases">
        <authorList>
            <person name="Scott C."/>
            <person name="Bruce N."/>
        </authorList>
    </citation>
    <scope>NUCLEOTIDE SEQUENCE</scope>
</reference>
<proteinExistence type="predicted"/>
<feature type="domain" description="Retrovirus-related Pol polyprotein from transposon TNT 1-94-like beta-barrel" evidence="1">
    <location>
        <begin position="142"/>
        <end position="217"/>
    </location>
</feature>
<protein>
    <recommendedName>
        <fullName evidence="1">Retrovirus-related Pol polyprotein from transposon TNT 1-94-like beta-barrel domain-containing protein</fullName>
    </recommendedName>
</protein>
<dbReference type="AlphaFoldDB" id="A0A9P1GZD6"/>
<dbReference type="EMBL" id="CALLCH030000007">
    <property type="protein sequence ID" value="CAI4213068.1"/>
    <property type="molecule type" value="Genomic_DNA"/>
</dbReference>
<dbReference type="OrthoDB" id="4957693at2759"/>
<sequence length="219" mass="24614">MTAAVLTGECWLASIFCVRSGFRTDALCNYKGRHHWKSCRGLRLYVQHGDGARQLNSSQKAACKTWLQDPSKKEKALKQWKSESEGSNVVEMSKDSSDSNVRIANTLVGHRIQDPIRHPSIQPQLYSAAIDTDISLRESILYDTCATIHVFNKKSWFVSMEAVDRNMTVLVGDTTIDTKMKGTVEIDLLGPAGRQLVRIHNVYYSPGFHTNIVSGQQWL</sequence>
<gene>
    <name evidence="2" type="ORF">PPNO1_LOCUS2820</name>
</gene>
<evidence type="ECO:0000313" key="3">
    <source>
        <dbReference type="Proteomes" id="UP000838763"/>
    </source>
</evidence>
<evidence type="ECO:0000313" key="2">
    <source>
        <dbReference type="EMBL" id="CAI4213068.1"/>
    </source>
</evidence>
<dbReference type="Pfam" id="PF22936">
    <property type="entry name" value="Pol_BBD"/>
    <property type="match status" value="1"/>
</dbReference>
<name>A0A9P1GZD6_9PEZI</name>
<evidence type="ECO:0000259" key="1">
    <source>
        <dbReference type="Pfam" id="PF22936"/>
    </source>
</evidence>
<dbReference type="Proteomes" id="UP000838763">
    <property type="component" value="Unassembled WGS sequence"/>
</dbReference>
<comment type="caution">
    <text evidence="2">The sequence shown here is derived from an EMBL/GenBank/DDBJ whole genome shotgun (WGS) entry which is preliminary data.</text>
</comment>
<organism evidence="2 3">
    <name type="scientific">Parascedosporium putredinis</name>
    <dbReference type="NCBI Taxonomy" id="1442378"/>
    <lineage>
        <taxon>Eukaryota</taxon>
        <taxon>Fungi</taxon>
        <taxon>Dikarya</taxon>
        <taxon>Ascomycota</taxon>
        <taxon>Pezizomycotina</taxon>
        <taxon>Sordariomycetes</taxon>
        <taxon>Hypocreomycetidae</taxon>
        <taxon>Microascales</taxon>
        <taxon>Microascaceae</taxon>
        <taxon>Parascedosporium</taxon>
    </lineage>
</organism>
<dbReference type="InterPro" id="IPR054722">
    <property type="entry name" value="PolX-like_BBD"/>
</dbReference>